<dbReference type="GO" id="GO:0004519">
    <property type="term" value="F:endonuclease activity"/>
    <property type="evidence" value="ECO:0007669"/>
    <property type="project" value="UniProtKB-KW"/>
</dbReference>
<reference evidence="2 3" key="1">
    <citation type="journal article" date="2016" name="Nat. Commun.">
        <title>Thousands of microbial genomes shed light on interconnected biogeochemical processes in an aquifer system.</title>
        <authorList>
            <person name="Anantharaman K."/>
            <person name="Brown C.T."/>
            <person name="Hug L.A."/>
            <person name="Sharon I."/>
            <person name="Castelle C.J."/>
            <person name="Probst A.J."/>
            <person name="Thomas B.C."/>
            <person name="Singh A."/>
            <person name="Wilkins M.J."/>
            <person name="Karaoz U."/>
            <person name="Brodie E.L."/>
            <person name="Williams K.H."/>
            <person name="Hubbard S.S."/>
            <person name="Banfield J.F."/>
        </authorList>
    </citation>
    <scope>NUCLEOTIDE SEQUENCE [LARGE SCALE GENOMIC DNA]</scope>
</reference>
<keyword evidence="2" id="KW-0378">Hydrolase</keyword>
<gene>
    <name evidence="2" type="ORF">A2721_00625</name>
</gene>
<accession>A0A1F6A3L0</accession>
<dbReference type="EMBL" id="MFJK01000010">
    <property type="protein sequence ID" value="OGG19052.1"/>
    <property type="molecule type" value="Genomic_DNA"/>
</dbReference>
<name>A0A1F6A3L0_9BACT</name>
<keyword evidence="2" id="KW-0540">Nuclease</keyword>
<dbReference type="Pfam" id="PF01541">
    <property type="entry name" value="GIY-YIG"/>
    <property type="match status" value="1"/>
</dbReference>
<dbReference type="CDD" id="cd10449">
    <property type="entry name" value="GIY-YIG_SLX1_like"/>
    <property type="match status" value="1"/>
</dbReference>
<evidence type="ECO:0000313" key="3">
    <source>
        <dbReference type="Proteomes" id="UP000177871"/>
    </source>
</evidence>
<dbReference type="InterPro" id="IPR035901">
    <property type="entry name" value="GIY-YIG_endonuc_sf"/>
</dbReference>
<dbReference type="Gene3D" id="3.40.1440.10">
    <property type="entry name" value="GIY-YIG endonuclease"/>
    <property type="match status" value="1"/>
</dbReference>
<proteinExistence type="predicted"/>
<protein>
    <submittedName>
        <fullName evidence="2">Endonuclease</fullName>
    </submittedName>
</protein>
<evidence type="ECO:0000313" key="2">
    <source>
        <dbReference type="EMBL" id="OGG19052.1"/>
    </source>
</evidence>
<sequence>MYKVYVLKSRRFLKSYVGIAQDENKRLEEHNSGKSFYTRRYLPWDIIYTEAFNTREEARKREKYFKSATGRRFLRKFVFRN</sequence>
<dbReference type="AlphaFoldDB" id="A0A1F6A3L0"/>
<feature type="domain" description="GIY-YIG" evidence="1">
    <location>
        <begin position="1"/>
        <end position="75"/>
    </location>
</feature>
<dbReference type="STRING" id="1798381.A2721_00625"/>
<evidence type="ECO:0000259" key="1">
    <source>
        <dbReference type="PROSITE" id="PS50164"/>
    </source>
</evidence>
<dbReference type="InterPro" id="IPR000305">
    <property type="entry name" value="GIY-YIG_endonuc"/>
</dbReference>
<comment type="caution">
    <text evidence="2">The sequence shown here is derived from an EMBL/GenBank/DDBJ whole genome shotgun (WGS) entry which is preliminary data.</text>
</comment>
<dbReference type="Proteomes" id="UP000177871">
    <property type="component" value="Unassembled WGS sequence"/>
</dbReference>
<dbReference type="SUPFAM" id="SSF82771">
    <property type="entry name" value="GIY-YIG endonuclease"/>
    <property type="match status" value="1"/>
</dbReference>
<organism evidence="2 3">
    <name type="scientific">Candidatus Gottesmanbacteria bacterium RIFCSPHIGHO2_01_FULL_47_48</name>
    <dbReference type="NCBI Taxonomy" id="1798381"/>
    <lineage>
        <taxon>Bacteria</taxon>
        <taxon>Candidatus Gottesmaniibacteriota</taxon>
    </lineage>
</organism>
<dbReference type="PROSITE" id="PS50164">
    <property type="entry name" value="GIY_YIG"/>
    <property type="match status" value="1"/>
</dbReference>
<keyword evidence="2" id="KW-0255">Endonuclease</keyword>